<keyword evidence="4 6" id="KW-1133">Transmembrane helix</keyword>
<feature type="transmembrane region" description="Helical" evidence="6">
    <location>
        <begin position="229"/>
        <end position="247"/>
    </location>
</feature>
<name>C0GC54_DETAL</name>
<dbReference type="InterPro" id="IPR051611">
    <property type="entry name" value="ECF_transporter_component"/>
</dbReference>
<dbReference type="PANTHER" id="PTHR34857">
    <property type="entry name" value="SLL0384 PROTEIN"/>
    <property type="match status" value="1"/>
</dbReference>
<evidence type="ECO:0000256" key="4">
    <source>
        <dbReference type="ARBA" id="ARBA00022989"/>
    </source>
</evidence>
<feature type="transmembrane region" description="Helical" evidence="6">
    <location>
        <begin position="98"/>
        <end position="120"/>
    </location>
</feature>
<protein>
    <submittedName>
        <fullName evidence="7">Cobalt transport protein</fullName>
    </submittedName>
</protein>
<keyword evidence="2" id="KW-1003">Cell membrane</keyword>
<evidence type="ECO:0000256" key="5">
    <source>
        <dbReference type="ARBA" id="ARBA00023136"/>
    </source>
</evidence>
<dbReference type="RefSeq" id="WP_008513768.1">
    <property type="nucleotide sequence ID" value="NZ_ACJM01000001.1"/>
</dbReference>
<keyword evidence="8" id="KW-1185">Reference proteome</keyword>
<dbReference type="Pfam" id="PF02361">
    <property type="entry name" value="CbiQ"/>
    <property type="match status" value="1"/>
</dbReference>
<organism evidence="7 8">
    <name type="scientific">Dethiobacter alkaliphilus AHT 1</name>
    <dbReference type="NCBI Taxonomy" id="555088"/>
    <lineage>
        <taxon>Bacteria</taxon>
        <taxon>Bacillati</taxon>
        <taxon>Bacillota</taxon>
        <taxon>Dethiobacteria</taxon>
        <taxon>Dethiobacterales</taxon>
        <taxon>Dethiobacteraceae</taxon>
        <taxon>Dethiobacter</taxon>
    </lineage>
</organism>
<feature type="transmembrane region" description="Helical" evidence="6">
    <location>
        <begin position="73"/>
        <end position="91"/>
    </location>
</feature>
<evidence type="ECO:0000256" key="3">
    <source>
        <dbReference type="ARBA" id="ARBA00022692"/>
    </source>
</evidence>
<gene>
    <name evidence="7" type="ORF">DealDRAFT_0063</name>
</gene>
<keyword evidence="5 6" id="KW-0472">Membrane</keyword>
<evidence type="ECO:0000256" key="2">
    <source>
        <dbReference type="ARBA" id="ARBA00022475"/>
    </source>
</evidence>
<dbReference type="EMBL" id="ACJM01000001">
    <property type="protein sequence ID" value="EEG78789.1"/>
    <property type="molecule type" value="Genomic_DNA"/>
</dbReference>
<dbReference type="InterPro" id="IPR003339">
    <property type="entry name" value="ABC/ECF_trnsptr_transmembrane"/>
</dbReference>
<proteinExistence type="predicted"/>
<evidence type="ECO:0000256" key="6">
    <source>
        <dbReference type="SAM" id="Phobius"/>
    </source>
</evidence>
<keyword evidence="3 6" id="KW-0812">Transmembrane</keyword>
<sequence>MGTNHGKCADFSQGSSWAHHWEPRTKTLAAILFVFSVVSVQSLPLLILLYTLVLLATISAGLPLRTLLCRMMWAVPFLLLMAAPVALGGGLPPDPERVTFAGLIVFKTLTSIAVMSVLLGTQSVQSYFNGLAHMRLPAVMVSVLFLAYRYVFLFKKQVANTQRALASRIFQPKLSKRSLAVYGEMAGGLLLKAVDRSESVYRAMAARGFAGKLHTGDPQPITKRDIIKCGFVLMLSLSVIIVEWRWLG</sequence>
<dbReference type="PANTHER" id="PTHR34857:SF2">
    <property type="entry name" value="SLL0384 PROTEIN"/>
    <property type="match status" value="1"/>
</dbReference>
<evidence type="ECO:0000313" key="7">
    <source>
        <dbReference type="EMBL" id="EEG78789.1"/>
    </source>
</evidence>
<dbReference type="eggNOG" id="COG0619">
    <property type="taxonomic scope" value="Bacteria"/>
</dbReference>
<feature type="transmembrane region" description="Helical" evidence="6">
    <location>
        <begin position="28"/>
        <end position="53"/>
    </location>
</feature>
<reference evidence="7 8" key="1">
    <citation type="submission" date="2009-02" db="EMBL/GenBank/DDBJ databases">
        <title>Sequencing of the draft genome and assembly of Dethiobacter alkaliphilus AHT 1.</title>
        <authorList>
            <consortium name="US DOE Joint Genome Institute (JGI-PGF)"/>
            <person name="Lucas S."/>
            <person name="Copeland A."/>
            <person name="Lapidus A."/>
            <person name="Glavina del Rio T."/>
            <person name="Dalin E."/>
            <person name="Tice H."/>
            <person name="Bruce D."/>
            <person name="Goodwin L."/>
            <person name="Pitluck S."/>
            <person name="Larimer F."/>
            <person name="Land M.L."/>
            <person name="Hauser L."/>
            <person name="Muyzer G."/>
        </authorList>
    </citation>
    <scope>NUCLEOTIDE SEQUENCE [LARGE SCALE GENOMIC DNA]</scope>
    <source>
        <strain evidence="7 8">AHT 1</strain>
    </source>
</reference>
<accession>C0GC54</accession>
<dbReference type="Proteomes" id="UP000006443">
    <property type="component" value="Unassembled WGS sequence"/>
</dbReference>
<feature type="transmembrane region" description="Helical" evidence="6">
    <location>
        <begin position="132"/>
        <end position="153"/>
    </location>
</feature>
<comment type="subcellular location">
    <subcellularLocation>
        <location evidence="1">Membrane</location>
        <topology evidence="1">Multi-pass membrane protein</topology>
    </subcellularLocation>
</comment>
<evidence type="ECO:0000256" key="1">
    <source>
        <dbReference type="ARBA" id="ARBA00004141"/>
    </source>
</evidence>
<dbReference type="GO" id="GO:0005886">
    <property type="term" value="C:plasma membrane"/>
    <property type="evidence" value="ECO:0007669"/>
    <property type="project" value="UniProtKB-ARBA"/>
</dbReference>
<dbReference type="CDD" id="cd16914">
    <property type="entry name" value="EcfT"/>
    <property type="match status" value="1"/>
</dbReference>
<evidence type="ECO:0000313" key="8">
    <source>
        <dbReference type="Proteomes" id="UP000006443"/>
    </source>
</evidence>
<dbReference type="STRING" id="555088.DealDRAFT_0063"/>
<dbReference type="AlphaFoldDB" id="C0GC54"/>
<comment type="caution">
    <text evidence="7">The sequence shown here is derived from an EMBL/GenBank/DDBJ whole genome shotgun (WGS) entry which is preliminary data.</text>
</comment>
<dbReference type="OrthoDB" id="8585740at2"/>